<evidence type="ECO:0000256" key="2">
    <source>
        <dbReference type="ARBA" id="ARBA00023136"/>
    </source>
</evidence>
<dbReference type="PIRSF" id="PIRSF005690">
    <property type="entry name" value="GerBA"/>
    <property type="match status" value="1"/>
</dbReference>
<reference evidence="4 5" key="1">
    <citation type="submission" date="2023-07" db="EMBL/GenBank/DDBJ databases">
        <title>Genomic Encyclopedia of Type Strains, Phase IV (KMG-IV): sequencing the most valuable type-strain genomes for metagenomic binning, comparative biology and taxonomic classification.</title>
        <authorList>
            <person name="Goeker M."/>
        </authorList>
    </citation>
    <scope>NUCLEOTIDE SEQUENCE [LARGE SCALE GENOMIC DNA]</scope>
    <source>
        <strain evidence="4 5">DSM 1400</strain>
    </source>
</reference>
<feature type="transmembrane region" description="Helical" evidence="3">
    <location>
        <begin position="445"/>
        <end position="464"/>
    </location>
</feature>
<dbReference type="InterPro" id="IPR004995">
    <property type="entry name" value="Spore_Ger"/>
</dbReference>
<keyword evidence="3" id="KW-0812">Transmembrane</keyword>
<proteinExistence type="inferred from homology"/>
<evidence type="ECO:0000256" key="1">
    <source>
        <dbReference type="ARBA" id="ARBA00005278"/>
    </source>
</evidence>
<feature type="transmembrane region" description="Helical" evidence="3">
    <location>
        <begin position="326"/>
        <end position="344"/>
    </location>
</feature>
<dbReference type="Pfam" id="PF03323">
    <property type="entry name" value="GerA"/>
    <property type="match status" value="1"/>
</dbReference>
<name>A0ABU0JTM0_HATLI</name>
<evidence type="ECO:0000313" key="4">
    <source>
        <dbReference type="EMBL" id="MDQ0480435.1"/>
    </source>
</evidence>
<comment type="similarity">
    <text evidence="1">Belongs to the GerABKA family.</text>
</comment>
<dbReference type="Proteomes" id="UP001224418">
    <property type="component" value="Unassembled WGS sequence"/>
</dbReference>
<comment type="caution">
    <text evidence="4">The sequence shown here is derived from an EMBL/GenBank/DDBJ whole genome shotgun (WGS) entry which is preliminary data.</text>
</comment>
<dbReference type="PANTHER" id="PTHR22550:SF9">
    <property type="entry name" value="STAGE V SPORULATION PROTEIN AF"/>
    <property type="match status" value="1"/>
</dbReference>
<dbReference type="InterPro" id="IPR050768">
    <property type="entry name" value="UPF0353/GerABKA_families"/>
</dbReference>
<keyword evidence="3" id="KW-1133">Transmembrane helix</keyword>
<organism evidence="4 5">
    <name type="scientific">Hathewaya limosa</name>
    <name type="common">Clostridium limosum</name>
    <dbReference type="NCBI Taxonomy" id="1536"/>
    <lineage>
        <taxon>Bacteria</taxon>
        <taxon>Bacillati</taxon>
        <taxon>Bacillota</taxon>
        <taxon>Clostridia</taxon>
        <taxon>Eubacteriales</taxon>
        <taxon>Clostridiaceae</taxon>
        <taxon>Hathewaya</taxon>
    </lineage>
</organism>
<keyword evidence="2 3" id="KW-0472">Membrane</keyword>
<gene>
    <name evidence="4" type="ORF">QOZ93_002183</name>
</gene>
<sequence length="473" mass="53720">MKISSDLNETIKAIRGVLKIEESFDIIERTLKFGGKTTYMYYIDGFIKDDIMQFLMTRFFNITEKEMDLLDSPKKFMEHSIPYVEVAEENDVMNLVNQVLSGQTAMLVEGFDKAIMLDLRTYPARGPQEPDKEKSLRGPKDGFVETIVFNTALIRRRVRDSRLVFKMFSVGKISKTDVAIGYMNGIENKKALDFIVKKLNDLDIEALTMGDQSLVETIAHTTWYNPFPKVRYTERPDVAAAHITEGKIIILVDNSPTAMLLPTSLFDFLQDVDDYYLPVITGNFLRFIRNFILFITLFLTPLYMLIVEKGNILPDALKFLLPQKIYPVPLLIQFLILEIAIDGLKLASLNTPGSLGMSLSVIGALILGEFAINTGWLIPQSIFYMAIVSLGSFSQPSVELGYAIKFLRILILILTSLFSTYGFFAGIILSLILIATNKTFTGEPYLYPLIPFNWKALKSLIFRIRIVPKQRQK</sequence>
<feature type="transmembrane region" description="Helical" evidence="3">
    <location>
        <begin position="356"/>
        <end position="376"/>
    </location>
</feature>
<evidence type="ECO:0000256" key="3">
    <source>
        <dbReference type="SAM" id="Phobius"/>
    </source>
</evidence>
<accession>A0ABU0JTM0</accession>
<dbReference type="PANTHER" id="PTHR22550">
    <property type="entry name" value="SPORE GERMINATION PROTEIN"/>
    <property type="match status" value="1"/>
</dbReference>
<feature type="transmembrane region" description="Helical" evidence="3">
    <location>
        <begin position="409"/>
        <end position="433"/>
    </location>
</feature>
<dbReference type="RefSeq" id="WP_307356417.1">
    <property type="nucleotide sequence ID" value="NZ_BAAACJ010000007.1"/>
</dbReference>
<evidence type="ECO:0000313" key="5">
    <source>
        <dbReference type="Proteomes" id="UP001224418"/>
    </source>
</evidence>
<protein>
    <submittedName>
        <fullName evidence="4">Stage V sporulation protein AF</fullName>
    </submittedName>
</protein>
<dbReference type="EMBL" id="JAUSWN010000019">
    <property type="protein sequence ID" value="MDQ0480435.1"/>
    <property type="molecule type" value="Genomic_DNA"/>
</dbReference>
<feature type="transmembrane region" description="Helical" evidence="3">
    <location>
        <begin position="287"/>
        <end position="306"/>
    </location>
</feature>
<keyword evidence="5" id="KW-1185">Reference proteome</keyword>